<dbReference type="Proteomes" id="UP000694406">
    <property type="component" value="Unplaced"/>
</dbReference>
<organism evidence="1 2">
    <name type="scientific">Laticauda laticaudata</name>
    <name type="common">Blue-ringed sea krait</name>
    <name type="synonym">Blue-lipped sea krait</name>
    <dbReference type="NCBI Taxonomy" id="8630"/>
    <lineage>
        <taxon>Eukaryota</taxon>
        <taxon>Metazoa</taxon>
        <taxon>Chordata</taxon>
        <taxon>Craniata</taxon>
        <taxon>Vertebrata</taxon>
        <taxon>Euteleostomi</taxon>
        <taxon>Lepidosauria</taxon>
        <taxon>Squamata</taxon>
        <taxon>Bifurcata</taxon>
        <taxon>Unidentata</taxon>
        <taxon>Episquamata</taxon>
        <taxon>Toxicofera</taxon>
        <taxon>Serpentes</taxon>
        <taxon>Colubroidea</taxon>
        <taxon>Elapidae</taxon>
        <taxon>Laticaudinae</taxon>
        <taxon>Laticauda</taxon>
    </lineage>
</organism>
<dbReference type="AlphaFoldDB" id="A0A8C5RSY3"/>
<proteinExistence type="predicted"/>
<accession>A0A8C5RSY3</accession>
<reference evidence="1" key="2">
    <citation type="submission" date="2025-09" db="UniProtKB">
        <authorList>
            <consortium name="Ensembl"/>
        </authorList>
    </citation>
    <scope>IDENTIFICATION</scope>
</reference>
<dbReference type="Ensembl" id="ENSLLTT00000006071.1">
    <property type="protein sequence ID" value="ENSLLTP00000005833.1"/>
    <property type="gene ID" value="ENSLLTG00000004432.1"/>
</dbReference>
<name>A0A8C5RSY3_LATLA</name>
<dbReference type="GeneTree" id="ENSGT00390000006416"/>
<evidence type="ECO:0000313" key="1">
    <source>
        <dbReference type="Ensembl" id="ENSLLTP00000005833.1"/>
    </source>
</evidence>
<evidence type="ECO:0000313" key="2">
    <source>
        <dbReference type="Proteomes" id="UP000694406"/>
    </source>
</evidence>
<reference evidence="1" key="1">
    <citation type="submission" date="2025-08" db="UniProtKB">
        <authorList>
            <consortium name="Ensembl"/>
        </authorList>
    </citation>
    <scope>IDENTIFICATION</scope>
</reference>
<keyword evidence="2" id="KW-1185">Reference proteome</keyword>
<gene>
    <name evidence="1" type="primary">RPAIN</name>
</gene>
<protein>
    <submittedName>
        <fullName evidence="1">RPA interacting protein</fullName>
    </submittedName>
</protein>
<sequence length="104" mass="11887">MTRPLPPWPHPPSNQRCVDRLKSSRAKLLERYRQVGENGTSRPNKALLVQEVMEVEWKALQSLDSQLPSLRNSSAMLAKIFWELKSIGLQAVEKHCFKGISSLF</sequence>